<organism evidence="2 3">
    <name type="scientific">Brassica campestris</name>
    <name type="common">Field mustard</name>
    <dbReference type="NCBI Taxonomy" id="3711"/>
    <lineage>
        <taxon>Eukaryota</taxon>
        <taxon>Viridiplantae</taxon>
        <taxon>Streptophyta</taxon>
        <taxon>Embryophyta</taxon>
        <taxon>Tracheophyta</taxon>
        <taxon>Spermatophyta</taxon>
        <taxon>Magnoliopsida</taxon>
        <taxon>eudicotyledons</taxon>
        <taxon>Gunneridae</taxon>
        <taxon>Pentapetalae</taxon>
        <taxon>rosids</taxon>
        <taxon>malvids</taxon>
        <taxon>Brassicales</taxon>
        <taxon>Brassicaceae</taxon>
        <taxon>Brassiceae</taxon>
        <taxon>Brassica</taxon>
    </lineage>
</organism>
<sequence>MVSPLVIVYIPFSHWFTWQFAVVHLTFLCRFKGYMFNSSLYVSGPMFRPEAPCSFFLCGTMPGREGNASRRRTTTRQLHFVVL</sequence>
<proteinExistence type="predicted"/>
<accession>A0A397Y0Y1</accession>
<dbReference type="Proteomes" id="UP000264353">
    <property type="component" value="Chromosome A9"/>
</dbReference>
<evidence type="ECO:0000313" key="3">
    <source>
        <dbReference type="Proteomes" id="UP000264353"/>
    </source>
</evidence>
<evidence type="ECO:0000313" key="2">
    <source>
        <dbReference type="EMBL" id="RID44420.1"/>
    </source>
</evidence>
<dbReference type="AlphaFoldDB" id="A0A397Y0Y1"/>
<dbReference type="EMBL" id="CM010636">
    <property type="protein sequence ID" value="RID44420.1"/>
    <property type="molecule type" value="Genomic_DNA"/>
</dbReference>
<protein>
    <submittedName>
        <fullName evidence="2">Uncharacterized protein</fullName>
    </submittedName>
</protein>
<keyword evidence="1" id="KW-1133">Transmembrane helix</keyword>
<feature type="transmembrane region" description="Helical" evidence="1">
    <location>
        <begin position="6"/>
        <end position="29"/>
    </location>
</feature>
<name>A0A397Y0Y1_BRACM</name>
<keyword evidence="1" id="KW-0472">Membrane</keyword>
<evidence type="ECO:0000256" key="1">
    <source>
        <dbReference type="SAM" id="Phobius"/>
    </source>
</evidence>
<gene>
    <name evidence="2" type="ORF">BRARA_I01212</name>
</gene>
<keyword evidence="1" id="KW-0812">Transmembrane</keyword>
<reference evidence="2 3" key="1">
    <citation type="submission" date="2018-06" db="EMBL/GenBank/DDBJ databases">
        <title>WGS assembly of Brassica rapa FPsc.</title>
        <authorList>
            <person name="Bowman J."/>
            <person name="Kohchi T."/>
            <person name="Yamato K."/>
            <person name="Jenkins J."/>
            <person name="Shu S."/>
            <person name="Ishizaki K."/>
            <person name="Yamaoka S."/>
            <person name="Nishihama R."/>
            <person name="Nakamura Y."/>
            <person name="Berger F."/>
            <person name="Adam C."/>
            <person name="Aki S."/>
            <person name="Althoff F."/>
            <person name="Araki T."/>
            <person name="Arteaga-Vazquez M."/>
            <person name="Balasubrmanian S."/>
            <person name="Bauer D."/>
            <person name="Boehm C."/>
            <person name="Briginshaw L."/>
            <person name="Caballero-Perez J."/>
            <person name="Catarino B."/>
            <person name="Chen F."/>
            <person name="Chiyoda S."/>
            <person name="Chovatia M."/>
            <person name="Davies K."/>
            <person name="Delmans M."/>
            <person name="Demura T."/>
            <person name="Dierschke T."/>
            <person name="Dolan L."/>
            <person name="Dorantes-Acosta A."/>
            <person name="Eklund D."/>
            <person name="Florent S."/>
            <person name="Flores-Sandoval E."/>
            <person name="Fujiyama A."/>
            <person name="Fukuzawa H."/>
            <person name="Galik B."/>
            <person name="Grimanelli D."/>
            <person name="Grimwood J."/>
            <person name="Grossniklaus U."/>
            <person name="Hamada T."/>
            <person name="Haseloff J."/>
            <person name="Hetherington A."/>
            <person name="Higo A."/>
            <person name="Hirakawa Y."/>
            <person name="Hundley H."/>
            <person name="Ikeda Y."/>
            <person name="Inoue K."/>
            <person name="Inoue S."/>
            <person name="Ishida S."/>
            <person name="Jia Q."/>
            <person name="Kakita M."/>
            <person name="Kanazawa T."/>
            <person name="Kawai Y."/>
            <person name="Kawashima T."/>
            <person name="Kennedy M."/>
            <person name="Kinose K."/>
            <person name="Kinoshita T."/>
            <person name="Kohara Y."/>
            <person name="Koide E."/>
            <person name="Komatsu K."/>
            <person name="Kopischke S."/>
            <person name="Kubo M."/>
            <person name="Kyozuka J."/>
            <person name="Lagercrantz U."/>
            <person name="Lin S."/>
            <person name="Lindquist E."/>
            <person name="Lipzen A."/>
            <person name="Lu C."/>
            <person name="Luna E."/>
            <person name="Martienssen R."/>
            <person name="Minamino N."/>
            <person name="Mizutani M."/>
            <person name="Mizutani M."/>
            <person name="Mochizuki N."/>
            <person name="Monte I."/>
            <person name="Mosher R."/>
            <person name="Nagasaki H."/>
            <person name="Nakagami H."/>
            <person name="Naramoto S."/>
            <person name="Nishitani K."/>
            <person name="Ohtani M."/>
            <person name="Okamoto T."/>
            <person name="Okumura M."/>
            <person name="Phillips J."/>
            <person name="Pollak B."/>
            <person name="Reinders A."/>
            <person name="Roevekamp M."/>
            <person name="Sano R."/>
            <person name="Sawa S."/>
            <person name="Schmid M."/>
            <person name="Shirakawa M."/>
            <person name="Solano R."/>
            <person name="Spunde A."/>
            <person name="Suetsugu N."/>
            <person name="Sugano S."/>
            <person name="Sugiyama A."/>
            <person name="Sun R."/>
            <person name="Suzuki Y."/>
            <person name="Takenaka M."/>
            <person name="Takezawa D."/>
            <person name="Tomogane H."/>
            <person name="Tsuzuki M."/>
            <person name="Ueda T."/>
            <person name="Umeda M."/>
            <person name="Ward J."/>
            <person name="Watanabe Y."/>
            <person name="Yazaki K."/>
            <person name="Yokoyama R."/>
            <person name="Yoshitake Y."/>
            <person name="Yotsui I."/>
            <person name="Zachgo S."/>
            <person name="Schmutz J."/>
        </authorList>
    </citation>
    <scope>NUCLEOTIDE SEQUENCE [LARGE SCALE GENOMIC DNA]</scope>
    <source>
        <strain evidence="3">cv. B-3</strain>
    </source>
</reference>